<dbReference type="EMBL" id="JAAIUW010000005">
    <property type="protein sequence ID" value="KAF7831821.1"/>
    <property type="molecule type" value="Genomic_DNA"/>
</dbReference>
<dbReference type="Proteomes" id="UP000634136">
    <property type="component" value="Unassembled WGS sequence"/>
</dbReference>
<evidence type="ECO:0000313" key="2">
    <source>
        <dbReference type="EMBL" id="KAF7831821.1"/>
    </source>
</evidence>
<gene>
    <name evidence="2" type="ORF">G2W53_014154</name>
    <name evidence="3" type="ORF">G2W53_014166</name>
    <name evidence="4" type="ORF">G2W53_014172</name>
</gene>
<organism evidence="4 5">
    <name type="scientific">Senna tora</name>
    <dbReference type="NCBI Taxonomy" id="362788"/>
    <lineage>
        <taxon>Eukaryota</taxon>
        <taxon>Viridiplantae</taxon>
        <taxon>Streptophyta</taxon>
        <taxon>Embryophyta</taxon>
        <taxon>Tracheophyta</taxon>
        <taxon>Spermatophyta</taxon>
        <taxon>Magnoliopsida</taxon>
        <taxon>eudicotyledons</taxon>
        <taxon>Gunneridae</taxon>
        <taxon>Pentapetalae</taxon>
        <taxon>rosids</taxon>
        <taxon>fabids</taxon>
        <taxon>Fabales</taxon>
        <taxon>Fabaceae</taxon>
        <taxon>Caesalpinioideae</taxon>
        <taxon>Cassia clade</taxon>
        <taxon>Senna</taxon>
    </lineage>
</organism>
<evidence type="ECO:0000313" key="3">
    <source>
        <dbReference type="EMBL" id="KAF7831833.1"/>
    </source>
</evidence>
<dbReference type="EMBL" id="JAAIUW010000005">
    <property type="protein sequence ID" value="KAF7831833.1"/>
    <property type="molecule type" value="Genomic_DNA"/>
</dbReference>
<evidence type="ECO:0000313" key="5">
    <source>
        <dbReference type="Proteomes" id="UP000634136"/>
    </source>
</evidence>
<name>A0A835C3Q5_9FABA</name>
<feature type="region of interest" description="Disordered" evidence="1">
    <location>
        <begin position="1"/>
        <end position="36"/>
    </location>
</feature>
<dbReference type="AlphaFoldDB" id="A0A835C3Q5"/>
<keyword evidence="5" id="KW-1185">Reference proteome</keyword>
<protein>
    <submittedName>
        <fullName evidence="4">Uncharacterized protein</fullName>
    </submittedName>
</protein>
<evidence type="ECO:0000256" key="1">
    <source>
        <dbReference type="SAM" id="MobiDB-lite"/>
    </source>
</evidence>
<accession>A0A835C3Q5</accession>
<dbReference type="EMBL" id="JAAIUW010000005">
    <property type="protein sequence ID" value="KAF7831839.1"/>
    <property type="molecule type" value="Genomic_DNA"/>
</dbReference>
<feature type="compositionally biased region" description="Polar residues" evidence="1">
    <location>
        <begin position="15"/>
        <end position="30"/>
    </location>
</feature>
<comment type="caution">
    <text evidence="4">The sequence shown here is derived from an EMBL/GenBank/DDBJ whole genome shotgun (WGS) entry which is preliminary data.</text>
</comment>
<evidence type="ECO:0000313" key="4">
    <source>
        <dbReference type="EMBL" id="KAF7831839.1"/>
    </source>
</evidence>
<reference evidence="4" key="1">
    <citation type="submission" date="2020-09" db="EMBL/GenBank/DDBJ databases">
        <title>Genome-Enabled Discovery of Anthraquinone Biosynthesis in Senna tora.</title>
        <authorList>
            <person name="Kang S.-H."/>
            <person name="Pandey R.P."/>
            <person name="Lee C.-M."/>
            <person name="Sim J.-S."/>
            <person name="Jeong J.-T."/>
            <person name="Choi B.-S."/>
            <person name="Jung M."/>
            <person name="Ginzburg D."/>
            <person name="Zhao K."/>
            <person name="Won S.Y."/>
            <person name="Oh T.-J."/>
            <person name="Yu Y."/>
            <person name="Kim N.-H."/>
            <person name="Lee O.R."/>
            <person name="Lee T.-H."/>
            <person name="Bashyal P."/>
            <person name="Kim T.-S."/>
            <person name="Lee W.-H."/>
            <person name="Kawkins C."/>
            <person name="Kim C.-K."/>
            <person name="Kim J.S."/>
            <person name="Ahn B.O."/>
            <person name="Rhee S.Y."/>
            <person name="Sohng J.K."/>
        </authorList>
    </citation>
    <scope>NUCLEOTIDE SEQUENCE</scope>
    <source>
        <tissue evidence="4">Leaf</tissue>
    </source>
</reference>
<proteinExistence type="predicted"/>
<sequence>METPYRLHKSRESARAQTRGNDGTEEQLTPRQGPKP</sequence>